<gene>
    <name evidence="1" type="ORF">HX893_09085</name>
</gene>
<evidence type="ECO:0008006" key="3">
    <source>
        <dbReference type="Google" id="ProtNLM"/>
    </source>
</evidence>
<proteinExistence type="predicted"/>
<dbReference type="AlphaFoldDB" id="A0A7Y8KG75"/>
<sequence>MAIRGLTLFGRHFADYRDRYVMIGGVAAWITVDDAGGAFRATKDLDIVLVIEALDSDFVAHFWAFIRAGGYQIKQGDGERPVFFRFQHPSDEEYPVQIELFTRAPEGLAVPEDTKLVPIPTDDSVSSLSAFLLDDAYYTFLLEGRQLLGDITHISVDRLIPLKAKAWLNLSNAKANGEPVDSKNIKKHRNDVLALSQLLSDQPITLPSAVSTDMSTFLERLALEEVNLKDLKLKGSLETIIDRLVVGFGLKPNEVGSRVELAVS</sequence>
<evidence type="ECO:0000313" key="1">
    <source>
        <dbReference type="EMBL" id="NWE88286.1"/>
    </source>
</evidence>
<dbReference type="EMBL" id="JACASD010000020">
    <property type="protein sequence ID" value="NWE88286.1"/>
    <property type="molecule type" value="Genomic_DNA"/>
</dbReference>
<evidence type="ECO:0000313" key="2">
    <source>
        <dbReference type="Proteomes" id="UP000585226"/>
    </source>
</evidence>
<reference evidence="1 2" key="1">
    <citation type="submission" date="2020-04" db="EMBL/GenBank/DDBJ databases">
        <title>Molecular characterization of pseudomonads from Agaricus bisporus reveal novel blotch 2 pathogens in Western Europe.</title>
        <authorList>
            <person name="Taparia T."/>
            <person name="Krijger M."/>
            <person name="Haynes E."/>
            <person name="Elpinstone J.G."/>
            <person name="Noble R."/>
            <person name="Van Der Wolf J."/>
        </authorList>
    </citation>
    <scope>NUCLEOTIDE SEQUENCE [LARGE SCALE GENOMIC DNA]</scope>
    <source>
        <strain evidence="1 2">P8021</strain>
    </source>
</reference>
<name>A0A7Y8KG75_9PSED</name>
<organism evidence="1 2">
    <name type="scientific">Pseudomonas reactans</name>
    <dbReference type="NCBI Taxonomy" id="117680"/>
    <lineage>
        <taxon>Bacteria</taxon>
        <taxon>Pseudomonadati</taxon>
        <taxon>Pseudomonadota</taxon>
        <taxon>Gammaproteobacteria</taxon>
        <taxon>Pseudomonadales</taxon>
        <taxon>Pseudomonadaceae</taxon>
        <taxon>Pseudomonas</taxon>
    </lineage>
</organism>
<dbReference type="RefSeq" id="WP_177110912.1">
    <property type="nucleotide sequence ID" value="NZ_JACASD010000020.1"/>
</dbReference>
<protein>
    <recommendedName>
        <fullName evidence="3">Nucleotidyl transferase AbiEii/AbiGii toxin family protein</fullName>
    </recommendedName>
</protein>
<comment type="caution">
    <text evidence="1">The sequence shown here is derived from an EMBL/GenBank/DDBJ whole genome shotgun (WGS) entry which is preliminary data.</text>
</comment>
<accession>A0A7Y8KG75</accession>
<dbReference type="Proteomes" id="UP000585226">
    <property type="component" value="Unassembled WGS sequence"/>
</dbReference>